<keyword evidence="2" id="KW-1185">Reference proteome</keyword>
<dbReference type="RefSeq" id="WP_380063383.1">
    <property type="nucleotide sequence ID" value="NZ_JBHSEI010000015.1"/>
</dbReference>
<dbReference type="Proteomes" id="UP001595952">
    <property type="component" value="Unassembled WGS sequence"/>
</dbReference>
<accession>A0ABV9IDE8</accession>
<evidence type="ECO:0000313" key="2">
    <source>
        <dbReference type="Proteomes" id="UP001595952"/>
    </source>
</evidence>
<protein>
    <submittedName>
        <fullName evidence="1">Uncharacterized protein</fullName>
    </submittedName>
</protein>
<gene>
    <name evidence="1" type="ORF">ACFO0D_18620</name>
</gene>
<name>A0ABV9IDE8_9DEIO</name>
<proteinExistence type="predicted"/>
<comment type="caution">
    <text evidence="1">The sequence shown here is derived from an EMBL/GenBank/DDBJ whole genome shotgun (WGS) entry which is preliminary data.</text>
</comment>
<reference evidence="2" key="1">
    <citation type="journal article" date="2019" name="Int. J. Syst. Evol. Microbiol.">
        <title>The Global Catalogue of Microorganisms (GCM) 10K type strain sequencing project: providing services to taxonomists for standard genome sequencing and annotation.</title>
        <authorList>
            <consortium name="The Broad Institute Genomics Platform"/>
            <consortium name="The Broad Institute Genome Sequencing Center for Infectious Disease"/>
            <person name="Wu L."/>
            <person name="Ma J."/>
        </authorList>
    </citation>
    <scope>NUCLEOTIDE SEQUENCE [LARGE SCALE GENOMIC DNA]</scope>
    <source>
        <strain evidence="2">CCUG 55995</strain>
    </source>
</reference>
<dbReference type="EMBL" id="JBHSEI010000015">
    <property type="protein sequence ID" value="MFC4640348.1"/>
    <property type="molecule type" value="Genomic_DNA"/>
</dbReference>
<sequence>MDPEGRVRVESATEATVLTDVLALEQVARVRHYGTAGLTRPWAQFLPEDAPLALPLYGGQIDPERWTPRSER</sequence>
<organism evidence="1 2">
    <name type="scientific">Deinococcus hohokamensis</name>
    <dbReference type="NCBI Taxonomy" id="309883"/>
    <lineage>
        <taxon>Bacteria</taxon>
        <taxon>Thermotogati</taxon>
        <taxon>Deinococcota</taxon>
        <taxon>Deinococci</taxon>
        <taxon>Deinococcales</taxon>
        <taxon>Deinococcaceae</taxon>
        <taxon>Deinococcus</taxon>
    </lineage>
</organism>
<evidence type="ECO:0000313" key="1">
    <source>
        <dbReference type="EMBL" id="MFC4640348.1"/>
    </source>
</evidence>